<dbReference type="InterPro" id="IPR036102">
    <property type="entry name" value="OsmC/Ohrsf"/>
</dbReference>
<dbReference type="AlphaFoldDB" id="A0A519BBJ1"/>
<dbReference type="EMBL" id="SGBD01000002">
    <property type="protein sequence ID" value="RZD14626.1"/>
    <property type="molecule type" value="Genomic_DNA"/>
</dbReference>
<dbReference type="PANTHER" id="PTHR39624:SF2">
    <property type="entry name" value="OSMC-LIKE PROTEIN"/>
    <property type="match status" value="1"/>
</dbReference>
<dbReference type="InterPro" id="IPR015946">
    <property type="entry name" value="KH_dom-like_a/b"/>
</dbReference>
<dbReference type="InterPro" id="IPR003718">
    <property type="entry name" value="OsmC/Ohr_fam"/>
</dbReference>
<dbReference type="Pfam" id="PF02566">
    <property type="entry name" value="OsmC"/>
    <property type="match status" value="1"/>
</dbReference>
<evidence type="ECO:0000313" key="1">
    <source>
        <dbReference type="EMBL" id="RZD14626.1"/>
    </source>
</evidence>
<protein>
    <submittedName>
        <fullName evidence="1">OsmC family peroxiredoxin</fullName>
    </submittedName>
</protein>
<proteinExistence type="predicted"/>
<gene>
    <name evidence="1" type="ORF">EVJ47_05520</name>
</gene>
<sequence length="156" mass="17842">MLSEAETIVVKVKHLGNLQNQIITKNHTVITDEPEESGGDELAANPVELLLGAEGACTISVLMMFAKRMKYDLRNVEINLIHKRVRVEELKEAGIEIDNERGYVHKIEKNIKFIGNLDDDQLEELRRVSKRCPVHNMIEKRSYFEVSFDHSLNAKS</sequence>
<reference evidence="1 2" key="1">
    <citation type="submission" date="2019-01" db="EMBL/GenBank/DDBJ databases">
        <title>Insights into ecological role of a new deltaproteobacterial order Candidatus Sinidesulfobacterales (Sva0485) by metagenomics and metatranscriptomics.</title>
        <authorList>
            <person name="Tan S."/>
            <person name="Liu J."/>
            <person name="Fang Y."/>
            <person name="Hedlund B.P."/>
            <person name="Lian Z.H."/>
            <person name="Huang L.Y."/>
            <person name="Li J.T."/>
            <person name="Huang L.N."/>
            <person name="Li W.J."/>
            <person name="Jiang H.C."/>
            <person name="Dong H.L."/>
            <person name="Shu W.S."/>
        </authorList>
    </citation>
    <scope>NUCLEOTIDE SEQUENCE [LARGE SCALE GENOMIC DNA]</scope>
    <source>
        <strain evidence="1">AP3</strain>
    </source>
</reference>
<organism evidence="1 2">
    <name type="scientific">Candidatus Acidulodesulfobacterium ferriphilum</name>
    <dbReference type="NCBI Taxonomy" id="2597223"/>
    <lineage>
        <taxon>Bacteria</taxon>
        <taxon>Deltaproteobacteria</taxon>
        <taxon>Candidatus Acidulodesulfobacterales</taxon>
        <taxon>Candidatus Acidulodesulfobacterium</taxon>
    </lineage>
</organism>
<dbReference type="SUPFAM" id="SSF82784">
    <property type="entry name" value="OsmC-like"/>
    <property type="match status" value="1"/>
</dbReference>
<accession>A0A519BBJ1</accession>
<dbReference type="Gene3D" id="3.30.300.20">
    <property type="match status" value="1"/>
</dbReference>
<dbReference type="PANTHER" id="PTHR39624">
    <property type="entry name" value="PROTEIN INVOLVED IN RIMO-MEDIATED BETA-METHYLTHIOLATION OF RIBOSOMAL PROTEIN S12 YCAO"/>
    <property type="match status" value="1"/>
</dbReference>
<evidence type="ECO:0000313" key="2">
    <source>
        <dbReference type="Proteomes" id="UP000320813"/>
    </source>
</evidence>
<dbReference type="Proteomes" id="UP000320813">
    <property type="component" value="Unassembled WGS sequence"/>
</dbReference>
<name>A0A519BBJ1_9DELT</name>
<comment type="caution">
    <text evidence="1">The sequence shown here is derived from an EMBL/GenBank/DDBJ whole genome shotgun (WGS) entry which is preliminary data.</text>
</comment>